<feature type="region of interest" description="Disordered" evidence="1">
    <location>
        <begin position="1"/>
        <end position="20"/>
    </location>
</feature>
<comment type="caution">
    <text evidence="2">The sequence shown here is derived from an EMBL/GenBank/DDBJ whole genome shotgun (WGS) entry which is preliminary data.</text>
</comment>
<accession>B5CXS9</accession>
<gene>
    <name evidence="2" type="ORF">BACPLE_01522</name>
</gene>
<dbReference type="AlphaFoldDB" id="B5CXS9"/>
<dbReference type="eggNOG" id="COG0582">
    <property type="taxonomic scope" value="Bacteria"/>
</dbReference>
<proteinExistence type="predicted"/>
<protein>
    <submittedName>
        <fullName evidence="2">Uncharacterized protein</fullName>
    </submittedName>
</protein>
<dbReference type="EMBL" id="ABQC02000018">
    <property type="protein sequence ID" value="EDY95967.1"/>
    <property type="molecule type" value="Genomic_DNA"/>
</dbReference>
<name>B5CXS9_PHOPM</name>
<reference evidence="2 3" key="2">
    <citation type="submission" date="2008-08" db="EMBL/GenBank/DDBJ databases">
        <authorList>
            <person name="Fulton L."/>
            <person name="Clifton S."/>
            <person name="Fulton B."/>
            <person name="Xu J."/>
            <person name="Minx P."/>
            <person name="Pepin K.H."/>
            <person name="Johnson M."/>
            <person name="Thiruvilangam P."/>
            <person name="Bhonagiri V."/>
            <person name="Nash W.E."/>
            <person name="Mardis E.R."/>
            <person name="Wilson R.K."/>
        </authorList>
    </citation>
    <scope>NUCLEOTIDE SEQUENCE [LARGE SCALE GENOMIC DNA]</scope>
    <source>
        <strain evidence="3">DSM 17135 / JCM 12973 / M2</strain>
    </source>
</reference>
<evidence type="ECO:0000313" key="3">
    <source>
        <dbReference type="Proteomes" id="UP000003452"/>
    </source>
</evidence>
<sequence>MRRSSPFCVPTPDSSPTNFETQKLKDNEEYIFSNLLPQASGSEKGRDSSRHGRITVDGSQTQFSCKLTVDPKLWDTKRWTCHGQKHGGTRNEP</sequence>
<feature type="non-terminal residue" evidence="2">
    <location>
        <position position="93"/>
    </location>
</feature>
<reference evidence="2 3" key="1">
    <citation type="submission" date="2008-08" db="EMBL/GenBank/DDBJ databases">
        <title>Draft genome sequence of Bacteroides plebeius (DSM 17135).</title>
        <authorList>
            <person name="Sudarsanam P."/>
            <person name="Ley R."/>
            <person name="Guruge J."/>
            <person name="Turnbaugh P.J."/>
            <person name="Mahowald M."/>
            <person name="Liep D."/>
            <person name="Gordon J."/>
        </authorList>
    </citation>
    <scope>NUCLEOTIDE SEQUENCE [LARGE SCALE GENOMIC DNA]</scope>
    <source>
        <strain evidence="3">DSM 17135 / JCM 12973 / M2</strain>
    </source>
</reference>
<dbReference type="Proteomes" id="UP000003452">
    <property type="component" value="Unassembled WGS sequence"/>
</dbReference>
<organism evidence="2 3">
    <name type="scientific">Phocaeicola plebeius (strain DSM 17135 / JCM 12973 / CCUG 54634 / M2)</name>
    <name type="common">Bacteroides plebeius</name>
    <dbReference type="NCBI Taxonomy" id="484018"/>
    <lineage>
        <taxon>Bacteria</taxon>
        <taxon>Pseudomonadati</taxon>
        <taxon>Bacteroidota</taxon>
        <taxon>Bacteroidia</taxon>
        <taxon>Bacteroidales</taxon>
        <taxon>Bacteroidaceae</taxon>
        <taxon>Phocaeicola</taxon>
    </lineage>
</organism>
<evidence type="ECO:0000313" key="2">
    <source>
        <dbReference type="EMBL" id="EDY95967.1"/>
    </source>
</evidence>
<dbReference type="HOGENOM" id="CLU_2418135_0_0_10"/>
<evidence type="ECO:0000256" key="1">
    <source>
        <dbReference type="SAM" id="MobiDB-lite"/>
    </source>
</evidence>